<accession>A0AA39QXW4</accession>
<organism evidence="2 3">
    <name type="scientific">Cladonia borealis</name>
    <dbReference type="NCBI Taxonomy" id="184061"/>
    <lineage>
        <taxon>Eukaryota</taxon>
        <taxon>Fungi</taxon>
        <taxon>Dikarya</taxon>
        <taxon>Ascomycota</taxon>
        <taxon>Pezizomycotina</taxon>
        <taxon>Lecanoromycetes</taxon>
        <taxon>OSLEUM clade</taxon>
        <taxon>Lecanoromycetidae</taxon>
        <taxon>Lecanorales</taxon>
        <taxon>Lecanorineae</taxon>
        <taxon>Cladoniaceae</taxon>
        <taxon>Cladonia</taxon>
    </lineage>
</organism>
<evidence type="ECO:0000259" key="1">
    <source>
        <dbReference type="PROSITE" id="PS50263"/>
    </source>
</evidence>
<dbReference type="PROSITE" id="PS50263">
    <property type="entry name" value="CN_HYDROLASE"/>
    <property type="match status" value="1"/>
</dbReference>
<evidence type="ECO:0000313" key="3">
    <source>
        <dbReference type="Proteomes" id="UP001166286"/>
    </source>
</evidence>
<dbReference type="AlphaFoldDB" id="A0AA39QXW4"/>
<reference evidence="2" key="1">
    <citation type="submission" date="2023-03" db="EMBL/GenBank/DDBJ databases">
        <title>Complete genome of Cladonia borealis.</title>
        <authorList>
            <person name="Park H."/>
        </authorList>
    </citation>
    <scope>NUCLEOTIDE SEQUENCE</scope>
    <source>
        <strain evidence="2">ANT050790</strain>
    </source>
</reference>
<dbReference type="InterPro" id="IPR036526">
    <property type="entry name" value="C-N_Hydrolase_sf"/>
</dbReference>
<dbReference type="Pfam" id="PF00795">
    <property type="entry name" value="CN_hydrolase"/>
    <property type="match status" value="1"/>
</dbReference>
<dbReference type="Proteomes" id="UP001166286">
    <property type="component" value="Unassembled WGS sequence"/>
</dbReference>
<feature type="domain" description="CN hydrolase" evidence="1">
    <location>
        <begin position="1"/>
        <end position="218"/>
    </location>
</feature>
<evidence type="ECO:0000313" key="2">
    <source>
        <dbReference type="EMBL" id="KAK0509738.1"/>
    </source>
</evidence>
<name>A0AA39QXW4_9LECA</name>
<dbReference type="PANTHER" id="PTHR23088:SF27">
    <property type="entry name" value="DEAMINATED GLUTATHIONE AMIDASE"/>
    <property type="match status" value="1"/>
</dbReference>
<gene>
    <name evidence="2" type="ORF">JMJ35_008132</name>
</gene>
<sequence>MTHNLAQCQILVRKAVAAGAKALFLPEATDYIAPTPSETISLVRSTTDSPFVLGLQKSAHEAHLPIHVGIHEPTTEGNRVKNTLIWINEKGEISHRYQKLHLFDVEIENGPVLRESKSVEPGSAILPPFHTPVGKVASMICFDLRFPTLSTRLRDQGAQILTYPSAFTVPTGKVHWDVLLRARAIETQSYVIAAAQVGRHGGGRGEEGDAVGGEEGCC</sequence>
<dbReference type="SUPFAM" id="SSF56317">
    <property type="entry name" value="Carbon-nitrogen hydrolase"/>
    <property type="match status" value="1"/>
</dbReference>
<dbReference type="Gene3D" id="3.60.110.10">
    <property type="entry name" value="Carbon-nitrogen hydrolase"/>
    <property type="match status" value="1"/>
</dbReference>
<dbReference type="EMBL" id="JAFEKC020000018">
    <property type="protein sequence ID" value="KAK0509738.1"/>
    <property type="molecule type" value="Genomic_DNA"/>
</dbReference>
<keyword evidence="3" id="KW-1185">Reference proteome</keyword>
<dbReference type="InterPro" id="IPR003010">
    <property type="entry name" value="C-N_Hydrolase"/>
</dbReference>
<proteinExistence type="predicted"/>
<dbReference type="PANTHER" id="PTHR23088">
    <property type="entry name" value="NITRILASE-RELATED"/>
    <property type="match status" value="1"/>
</dbReference>
<comment type="caution">
    <text evidence="2">The sequence shown here is derived from an EMBL/GenBank/DDBJ whole genome shotgun (WGS) entry which is preliminary data.</text>
</comment>
<protein>
    <recommendedName>
        <fullName evidence="1">CN hydrolase domain-containing protein</fullName>
    </recommendedName>
</protein>